<dbReference type="InterPro" id="IPR002492">
    <property type="entry name" value="Transposase_Tc1-like"/>
</dbReference>
<sequence length="217" mass="25250">MAGYQDLSDFERGVIVGAREMGHRISEVAMKFGFLRKTISRVYREYRVTGKTSNFRHRCGRKKDLKRTGPLTSDSILKRDRRATLPHIDADFNDGASVSVRTVQRTVINMGSHSRRPTGVPLLTARHKALLLSWARQHYHWTVDDWKHVGLSPDYADYHLIFTFSYTKYTKRKYCNRQKIRTRDFANLHVLHLPESEKHNFGIMSVCVSVNTITRKL</sequence>
<dbReference type="GO" id="GO:0015074">
    <property type="term" value="P:DNA integration"/>
    <property type="evidence" value="ECO:0007669"/>
    <property type="project" value="InterPro"/>
</dbReference>
<accession>A0A4Y2W853</accession>
<organism evidence="3 4">
    <name type="scientific">Araneus ventricosus</name>
    <name type="common">Orbweaver spider</name>
    <name type="synonym">Epeira ventricosa</name>
    <dbReference type="NCBI Taxonomy" id="182803"/>
    <lineage>
        <taxon>Eukaryota</taxon>
        <taxon>Metazoa</taxon>
        <taxon>Ecdysozoa</taxon>
        <taxon>Arthropoda</taxon>
        <taxon>Chelicerata</taxon>
        <taxon>Arachnida</taxon>
        <taxon>Araneae</taxon>
        <taxon>Araneomorphae</taxon>
        <taxon>Entelegynae</taxon>
        <taxon>Araneoidea</taxon>
        <taxon>Araneidae</taxon>
        <taxon>Araneus</taxon>
    </lineage>
</organism>
<protein>
    <recommendedName>
        <fullName evidence="5">Transposase Tc1-like domain-containing protein</fullName>
    </recommendedName>
</protein>
<dbReference type="OrthoDB" id="2351036at2759"/>
<evidence type="ECO:0000313" key="4">
    <source>
        <dbReference type="Proteomes" id="UP000499080"/>
    </source>
</evidence>
<dbReference type="Pfam" id="PF11427">
    <property type="entry name" value="HTH_Tnp_Tc3_1"/>
    <property type="match status" value="1"/>
</dbReference>
<feature type="domain" description="Tc3 transposase DNA binding" evidence="2">
    <location>
        <begin position="7"/>
        <end position="41"/>
    </location>
</feature>
<evidence type="ECO:0000259" key="1">
    <source>
        <dbReference type="Pfam" id="PF01498"/>
    </source>
</evidence>
<gene>
    <name evidence="3" type="ORF">AVEN_20051_1</name>
</gene>
<dbReference type="InterPro" id="IPR025898">
    <property type="entry name" value="Tc3_transposase_DNA-bd_dom"/>
</dbReference>
<dbReference type="EMBL" id="BGPR01056616">
    <property type="protein sequence ID" value="GBO33081.1"/>
    <property type="molecule type" value="Genomic_DNA"/>
</dbReference>
<dbReference type="Proteomes" id="UP000499080">
    <property type="component" value="Unassembled WGS sequence"/>
</dbReference>
<proteinExistence type="predicted"/>
<evidence type="ECO:0000313" key="3">
    <source>
        <dbReference type="EMBL" id="GBO33081.1"/>
    </source>
</evidence>
<reference evidence="3 4" key="1">
    <citation type="journal article" date="2019" name="Sci. Rep.">
        <title>Orb-weaving spider Araneus ventricosus genome elucidates the spidroin gene catalogue.</title>
        <authorList>
            <person name="Kono N."/>
            <person name="Nakamura H."/>
            <person name="Ohtoshi R."/>
            <person name="Moran D.A.P."/>
            <person name="Shinohara A."/>
            <person name="Yoshida Y."/>
            <person name="Fujiwara M."/>
            <person name="Mori M."/>
            <person name="Tomita M."/>
            <person name="Arakawa K."/>
        </authorList>
    </citation>
    <scope>NUCLEOTIDE SEQUENCE [LARGE SCALE GENOMIC DNA]</scope>
</reference>
<dbReference type="AlphaFoldDB" id="A0A4Y2W853"/>
<feature type="domain" description="Transposase Tc1-like" evidence="1">
    <location>
        <begin position="77"/>
        <end position="139"/>
    </location>
</feature>
<evidence type="ECO:0008006" key="5">
    <source>
        <dbReference type="Google" id="ProtNLM"/>
    </source>
</evidence>
<keyword evidence="4" id="KW-1185">Reference proteome</keyword>
<evidence type="ECO:0000259" key="2">
    <source>
        <dbReference type="Pfam" id="PF11427"/>
    </source>
</evidence>
<dbReference type="GO" id="GO:0003677">
    <property type="term" value="F:DNA binding"/>
    <property type="evidence" value="ECO:0007669"/>
    <property type="project" value="InterPro"/>
</dbReference>
<dbReference type="GO" id="GO:0006313">
    <property type="term" value="P:DNA transposition"/>
    <property type="evidence" value="ECO:0007669"/>
    <property type="project" value="InterPro"/>
</dbReference>
<dbReference type="Pfam" id="PF01498">
    <property type="entry name" value="HTH_Tnp_Tc3_2"/>
    <property type="match status" value="1"/>
</dbReference>
<comment type="caution">
    <text evidence="3">The sequence shown here is derived from an EMBL/GenBank/DDBJ whole genome shotgun (WGS) entry which is preliminary data.</text>
</comment>
<name>A0A4Y2W853_ARAVE</name>